<dbReference type="InterPro" id="IPR025110">
    <property type="entry name" value="AMP-bd_C"/>
</dbReference>
<dbReference type="Pfam" id="PF16177">
    <property type="entry name" value="ACAS_N"/>
    <property type="match status" value="1"/>
</dbReference>
<sequence length="658" mass="71556">MRDCRMRRGGSAPDRHEAKRGGTTMASRYHEIYDASRIDPEKFWLDAAGKLVWTKKPTRALDPEAGVYGRWFPDGECNTCFNAIDRHVEAGRGDQVAIIHDSPVTGGKRRLTYGELLVEVKALAANLTDLGVGRGDRVIIYMPMVPETMIGMLACARIGAIHSVVFGGFAARELAARIDDAAPKLILSASCGIEPTRKVEYKPLLDKAIELATHKPAATIVLRRPELACELIEGRDHDWDALRHEAMAAIAAGREVPCASMKATDPLYILYTSGTTGKPKGVVRDTGGHMVVLHWSMQAIFGTDQGEVFFCASDVGWVVGHSYIVYAPLLRGCTTVLFEGKPIGTPDAGTFWRVAAEHGVKVLFTAPTAIRGIRKEDPDGQLPGGYDLSQFEALFLAGERADPETLIWAEKALQRPVIDHWWQTESGWPIAANPLGLGLLPIKRGSPGVAMPGFDVQVLNAMGEQAPPNEMGAIAIKLPLPPGALPTLWNADDRFRDAYLTAFPGYYSTSDAGFIDEEGYVYVMGRTDDVINVAGHRLSTGEMEEAVAGHPAVAECAVIGMRDALKGELPCGFVVLKNTSQLDRGQIEAELITLVRERIGPVAAFKRVLVVDKLPKTRSGKVLRRTMKAIVDKDDYEPPATIEDATALDDIRRAVSGD</sequence>
<reference evidence="6 7" key="1">
    <citation type="journal article" date="2008" name="Appl. Environ. Microbiol.">
        <title>Genomic insights into Mn(II) oxidation by the marine alphaproteobacterium Aurantimonas sp. strain SI85-9A1.</title>
        <authorList>
            <person name="Dick G.J."/>
            <person name="Podell S."/>
            <person name="Johnson H.A."/>
            <person name="Rivera-Espinoza Y."/>
            <person name="Bernier-Latmani R."/>
            <person name="McCarthy J.K."/>
            <person name="Torpey J.W."/>
            <person name="Clement B.G."/>
            <person name="Gaasterland T."/>
            <person name="Tebo B.M."/>
        </authorList>
    </citation>
    <scope>NUCLEOTIDE SEQUENCE [LARGE SCALE GENOMIC DNA]</scope>
    <source>
        <strain evidence="6 7">SI85-9A1</strain>
    </source>
</reference>
<dbReference type="InterPro" id="IPR000873">
    <property type="entry name" value="AMP-dep_synth/lig_dom"/>
</dbReference>
<protein>
    <submittedName>
        <fullName evidence="6">Propionate/acetate--CoA ligase</fullName>
    </submittedName>
</protein>
<proteinExistence type="inferred from homology"/>
<gene>
    <name evidence="6" type="ORF">SI859A1_00250</name>
</gene>
<evidence type="ECO:0000313" key="6">
    <source>
        <dbReference type="EMBL" id="EAS49597.1"/>
    </source>
</evidence>
<feature type="domain" description="AMP-dependent synthetase/ligase" evidence="3">
    <location>
        <begin position="90"/>
        <end position="477"/>
    </location>
</feature>
<organism evidence="6 7">
    <name type="scientific">Aurantimonas manganoxydans (strain ATCC BAA-1229 / DSM 21871 / SI85-9A1)</name>
    <dbReference type="NCBI Taxonomy" id="287752"/>
    <lineage>
        <taxon>Bacteria</taxon>
        <taxon>Pseudomonadati</taxon>
        <taxon>Pseudomonadota</taxon>
        <taxon>Alphaproteobacteria</taxon>
        <taxon>Hyphomicrobiales</taxon>
        <taxon>Aurantimonadaceae</taxon>
        <taxon>Aurantimonas</taxon>
    </lineage>
</organism>
<dbReference type="EMBL" id="AAPJ01000004">
    <property type="protein sequence ID" value="EAS49597.1"/>
    <property type="molecule type" value="Genomic_DNA"/>
</dbReference>
<keyword evidence="7" id="KW-1185">Reference proteome</keyword>
<feature type="domain" description="Acetyl-coenzyme A synthetase N-terminal" evidence="5">
    <location>
        <begin position="29"/>
        <end position="83"/>
    </location>
</feature>
<dbReference type="PANTHER" id="PTHR43347:SF3">
    <property type="entry name" value="ACYL-COA SYNTHETASE SHORT-CHAIN FAMILY MEMBER 3, MITOCHONDRIAL"/>
    <property type="match status" value="1"/>
</dbReference>
<dbReference type="SUPFAM" id="SSF56801">
    <property type="entry name" value="Acetyl-CoA synthetase-like"/>
    <property type="match status" value="1"/>
</dbReference>
<evidence type="ECO:0000259" key="5">
    <source>
        <dbReference type="Pfam" id="PF16177"/>
    </source>
</evidence>
<feature type="domain" description="AMP-binding enzyme C-terminal" evidence="4">
    <location>
        <begin position="542"/>
        <end position="621"/>
    </location>
</feature>
<evidence type="ECO:0000256" key="2">
    <source>
        <dbReference type="SAM" id="MobiDB-lite"/>
    </source>
</evidence>
<name>Q1YHI2_AURMS</name>
<dbReference type="Pfam" id="PF00501">
    <property type="entry name" value="AMP-binding"/>
    <property type="match status" value="1"/>
</dbReference>
<comment type="caution">
    <text evidence="6">The sequence shown here is derived from an EMBL/GenBank/DDBJ whole genome shotgun (WGS) entry which is preliminary data.</text>
</comment>
<dbReference type="Proteomes" id="UP000000321">
    <property type="component" value="Unassembled WGS sequence"/>
</dbReference>
<dbReference type="BioCyc" id="AURANTIMONAS:SI859A1_00250-MONOMER"/>
<dbReference type="PROSITE" id="PS00455">
    <property type="entry name" value="AMP_BINDING"/>
    <property type="match status" value="1"/>
</dbReference>
<dbReference type="FunFam" id="3.30.300.30:FF:000017">
    <property type="entry name" value="Acyl-CoA synthetase short-chain family member 3"/>
    <property type="match status" value="1"/>
</dbReference>
<evidence type="ECO:0000259" key="4">
    <source>
        <dbReference type="Pfam" id="PF13193"/>
    </source>
</evidence>
<dbReference type="CDD" id="cd05967">
    <property type="entry name" value="PrpE"/>
    <property type="match status" value="1"/>
</dbReference>
<dbReference type="HOGENOM" id="CLU_000022_3_5_5"/>
<dbReference type="GO" id="GO:0050218">
    <property type="term" value="F:propionate-CoA ligase activity"/>
    <property type="evidence" value="ECO:0007669"/>
    <property type="project" value="TreeGrafter"/>
</dbReference>
<dbReference type="InterPro" id="IPR042099">
    <property type="entry name" value="ANL_N_sf"/>
</dbReference>
<dbReference type="InterPro" id="IPR032387">
    <property type="entry name" value="ACAS_N"/>
</dbReference>
<comment type="similarity">
    <text evidence="1">Belongs to the ATP-dependent AMP-binding enzyme family.</text>
</comment>
<dbReference type="Gene3D" id="3.30.300.30">
    <property type="match status" value="1"/>
</dbReference>
<dbReference type="PANTHER" id="PTHR43347">
    <property type="entry name" value="ACYL-COA SYNTHETASE"/>
    <property type="match status" value="1"/>
</dbReference>
<dbReference type="Pfam" id="PF13193">
    <property type="entry name" value="AMP-binding_C"/>
    <property type="match status" value="1"/>
</dbReference>
<keyword evidence="6" id="KW-0436">Ligase</keyword>
<dbReference type="Gene3D" id="3.40.50.12780">
    <property type="entry name" value="N-terminal domain of ligase-like"/>
    <property type="match status" value="1"/>
</dbReference>
<evidence type="ECO:0000259" key="3">
    <source>
        <dbReference type="Pfam" id="PF00501"/>
    </source>
</evidence>
<accession>Q1YHI2</accession>
<evidence type="ECO:0000313" key="7">
    <source>
        <dbReference type="Proteomes" id="UP000000321"/>
    </source>
</evidence>
<feature type="region of interest" description="Disordered" evidence="2">
    <location>
        <begin position="1"/>
        <end position="23"/>
    </location>
</feature>
<evidence type="ECO:0000256" key="1">
    <source>
        <dbReference type="ARBA" id="ARBA00006432"/>
    </source>
</evidence>
<dbReference type="InterPro" id="IPR045851">
    <property type="entry name" value="AMP-bd_C_sf"/>
</dbReference>
<dbReference type="InterPro" id="IPR020845">
    <property type="entry name" value="AMP-binding_CS"/>
</dbReference>
<dbReference type="AlphaFoldDB" id="Q1YHI2"/>